<dbReference type="PROSITE" id="PS01162">
    <property type="entry name" value="QOR_ZETA_CRYSTAL"/>
    <property type="match status" value="1"/>
</dbReference>
<dbReference type="GO" id="GO:0008270">
    <property type="term" value="F:zinc ion binding"/>
    <property type="evidence" value="ECO:0007669"/>
    <property type="project" value="InterPro"/>
</dbReference>
<dbReference type="InterPro" id="IPR036291">
    <property type="entry name" value="NAD(P)-bd_dom_sf"/>
</dbReference>
<sequence length="363" mass="39142">MANVALPSTQKAIQYTKFGNPSDVLELNSSAPVPTPGPNEVIIKVHAAALNPVDWKLMKGGVTNFLLPSVMTPGLDVAGTIVAAGTKVLQEHPTNSSNARVPPFKVGDEVLAFLHFKYSGGALKEYTNVDVSLIAHKPASLSFEEAAAWPLVSITDWEALVIRGKIQKGHKVLINGASGGCGTTAVQLAKAFGAHVVGVCSTRNVEFVKQLGADEVVDYTKTKVWEQFTNQDFDIVYDTASSGAELWQNEAKLLKRDGVYVSISESENTMSSFKDFIGTGASLAARKVLSFFHSGPSVYLFTAFPSGALLRQVVEKLMEGDGDKRHSRPVIDSVHEFTLDGVHKAFEQSKSRRARGKIVVKIV</sequence>
<feature type="domain" description="Enoyl reductase (ER)" evidence="2">
    <location>
        <begin position="20"/>
        <end position="360"/>
    </location>
</feature>
<dbReference type="InterPro" id="IPR002364">
    <property type="entry name" value="Quin_OxRdtase/zeta-crystal_CS"/>
</dbReference>
<dbReference type="EMBL" id="JAAAJB010000694">
    <property type="protein sequence ID" value="KAG0252042.1"/>
    <property type="molecule type" value="Genomic_DNA"/>
</dbReference>
<dbReference type="GO" id="GO:0016491">
    <property type="term" value="F:oxidoreductase activity"/>
    <property type="evidence" value="ECO:0007669"/>
    <property type="project" value="UniProtKB-KW"/>
</dbReference>
<reference evidence="3" key="1">
    <citation type="journal article" date="2020" name="Fungal Divers.">
        <title>Resolving the Mortierellaceae phylogeny through synthesis of multi-gene phylogenetics and phylogenomics.</title>
        <authorList>
            <person name="Vandepol N."/>
            <person name="Liber J."/>
            <person name="Desiro A."/>
            <person name="Na H."/>
            <person name="Kennedy M."/>
            <person name="Barry K."/>
            <person name="Grigoriev I.V."/>
            <person name="Miller A.N."/>
            <person name="O'Donnell K."/>
            <person name="Stajich J.E."/>
            <person name="Bonito G."/>
        </authorList>
    </citation>
    <scope>NUCLEOTIDE SEQUENCE</scope>
    <source>
        <strain evidence="3">BC1065</strain>
    </source>
</reference>
<dbReference type="CDD" id="cd08267">
    <property type="entry name" value="MDR1"/>
    <property type="match status" value="1"/>
</dbReference>
<dbReference type="InterPro" id="IPR050700">
    <property type="entry name" value="YIM1/Zinc_Alcohol_DH_Fams"/>
</dbReference>
<dbReference type="InterPro" id="IPR011032">
    <property type="entry name" value="GroES-like_sf"/>
</dbReference>
<dbReference type="Pfam" id="PF13602">
    <property type="entry name" value="ADH_zinc_N_2"/>
    <property type="match status" value="1"/>
</dbReference>
<keyword evidence="4" id="KW-1185">Reference proteome</keyword>
<gene>
    <name evidence="3" type="ORF">DFQ27_008313</name>
</gene>
<evidence type="ECO:0000259" key="2">
    <source>
        <dbReference type="SMART" id="SM00829"/>
    </source>
</evidence>
<dbReference type="InterPro" id="IPR013154">
    <property type="entry name" value="ADH-like_N"/>
</dbReference>
<evidence type="ECO:0000313" key="3">
    <source>
        <dbReference type="EMBL" id="KAG0252042.1"/>
    </source>
</evidence>
<dbReference type="Gene3D" id="3.90.180.10">
    <property type="entry name" value="Medium-chain alcohol dehydrogenases, catalytic domain"/>
    <property type="match status" value="1"/>
</dbReference>
<dbReference type="InterPro" id="IPR020843">
    <property type="entry name" value="ER"/>
</dbReference>
<dbReference type="OrthoDB" id="9992527at2759"/>
<name>A0A9P6PU14_9FUNG</name>
<accession>A0A9P6PU14</accession>
<dbReference type="SUPFAM" id="SSF51735">
    <property type="entry name" value="NAD(P)-binding Rossmann-fold domains"/>
    <property type="match status" value="1"/>
</dbReference>
<protein>
    <recommendedName>
        <fullName evidence="2">Enoyl reductase (ER) domain-containing protein</fullName>
    </recommendedName>
</protein>
<dbReference type="SMART" id="SM00829">
    <property type="entry name" value="PKS_ER"/>
    <property type="match status" value="1"/>
</dbReference>
<evidence type="ECO:0000313" key="4">
    <source>
        <dbReference type="Proteomes" id="UP000807716"/>
    </source>
</evidence>
<evidence type="ECO:0000256" key="1">
    <source>
        <dbReference type="ARBA" id="ARBA00023002"/>
    </source>
</evidence>
<dbReference type="PANTHER" id="PTHR11695">
    <property type="entry name" value="ALCOHOL DEHYDROGENASE RELATED"/>
    <property type="match status" value="1"/>
</dbReference>
<dbReference type="SUPFAM" id="SSF50129">
    <property type="entry name" value="GroES-like"/>
    <property type="match status" value="1"/>
</dbReference>
<proteinExistence type="predicted"/>
<dbReference type="AlphaFoldDB" id="A0A9P6PU14"/>
<keyword evidence="1" id="KW-0560">Oxidoreductase</keyword>
<dbReference type="Proteomes" id="UP000807716">
    <property type="component" value="Unassembled WGS sequence"/>
</dbReference>
<dbReference type="Gene3D" id="3.40.50.720">
    <property type="entry name" value="NAD(P)-binding Rossmann-like Domain"/>
    <property type="match status" value="1"/>
</dbReference>
<dbReference type="PANTHER" id="PTHR11695:SF294">
    <property type="entry name" value="RETICULON-4-INTERACTING PROTEIN 1, MITOCHONDRIAL"/>
    <property type="match status" value="1"/>
</dbReference>
<comment type="caution">
    <text evidence="3">The sequence shown here is derived from an EMBL/GenBank/DDBJ whole genome shotgun (WGS) entry which is preliminary data.</text>
</comment>
<dbReference type="Pfam" id="PF08240">
    <property type="entry name" value="ADH_N"/>
    <property type="match status" value="1"/>
</dbReference>
<organism evidence="3 4">
    <name type="scientific">Actinomortierella ambigua</name>
    <dbReference type="NCBI Taxonomy" id="1343610"/>
    <lineage>
        <taxon>Eukaryota</taxon>
        <taxon>Fungi</taxon>
        <taxon>Fungi incertae sedis</taxon>
        <taxon>Mucoromycota</taxon>
        <taxon>Mortierellomycotina</taxon>
        <taxon>Mortierellomycetes</taxon>
        <taxon>Mortierellales</taxon>
        <taxon>Mortierellaceae</taxon>
        <taxon>Actinomortierella</taxon>
    </lineage>
</organism>